<dbReference type="Proteomes" id="UP000768462">
    <property type="component" value="Unassembled WGS sequence"/>
</dbReference>
<dbReference type="InterPro" id="IPR002516">
    <property type="entry name" value="Glyco_trans_11"/>
</dbReference>
<keyword evidence="2" id="KW-0808">Transferase</keyword>
<reference evidence="3" key="1">
    <citation type="submission" date="2019-04" db="EMBL/GenBank/DDBJ databases">
        <title>Evolution of Biomass-Degrading Anaerobic Consortia Revealed by Metagenomics.</title>
        <authorList>
            <person name="Peng X."/>
        </authorList>
    </citation>
    <scope>NUCLEOTIDE SEQUENCE</scope>
    <source>
        <strain evidence="3">SIG254</strain>
    </source>
</reference>
<keyword evidence="1" id="KW-0328">Glycosyltransferase</keyword>
<dbReference type="AlphaFoldDB" id="A0A927WDW1"/>
<dbReference type="EMBL" id="SVCM01000201">
    <property type="protein sequence ID" value="MBE6061833.1"/>
    <property type="molecule type" value="Genomic_DNA"/>
</dbReference>
<comment type="caution">
    <text evidence="3">The sequence shown here is derived from an EMBL/GenBank/DDBJ whole genome shotgun (WGS) entry which is preliminary data.</text>
</comment>
<dbReference type="PANTHER" id="PTHR11927:SF9">
    <property type="entry name" value="L-FUCOSYLTRANSFERASE"/>
    <property type="match status" value="1"/>
</dbReference>
<organism evidence="3 4">
    <name type="scientific">Clostridium sulfidigenes</name>
    <dbReference type="NCBI Taxonomy" id="318464"/>
    <lineage>
        <taxon>Bacteria</taxon>
        <taxon>Bacillati</taxon>
        <taxon>Bacillota</taxon>
        <taxon>Clostridia</taxon>
        <taxon>Eubacteriales</taxon>
        <taxon>Clostridiaceae</taxon>
        <taxon>Clostridium</taxon>
    </lineage>
</organism>
<protein>
    <submittedName>
        <fullName evidence="3">Alpha-1,2-fucosyltransferase</fullName>
    </submittedName>
</protein>
<dbReference type="GO" id="GO:0008107">
    <property type="term" value="F:galactoside 2-alpha-L-fucosyltransferase activity"/>
    <property type="evidence" value="ECO:0007669"/>
    <property type="project" value="InterPro"/>
</dbReference>
<dbReference type="CDD" id="cd11301">
    <property type="entry name" value="Fut1_Fut2_like"/>
    <property type="match status" value="1"/>
</dbReference>
<dbReference type="GO" id="GO:0005975">
    <property type="term" value="P:carbohydrate metabolic process"/>
    <property type="evidence" value="ECO:0007669"/>
    <property type="project" value="InterPro"/>
</dbReference>
<dbReference type="PANTHER" id="PTHR11927">
    <property type="entry name" value="GALACTOSIDE 2-L-FUCOSYLTRANSFERASE"/>
    <property type="match status" value="1"/>
</dbReference>
<evidence type="ECO:0000256" key="2">
    <source>
        <dbReference type="ARBA" id="ARBA00022679"/>
    </source>
</evidence>
<dbReference type="GO" id="GO:0016020">
    <property type="term" value="C:membrane"/>
    <property type="evidence" value="ECO:0007669"/>
    <property type="project" value="InterPro"/>
</dbReference>
<evidence type="ECO:0000256" key="1">
    <source>
        <dbReference type="ARBA" id="ARBA00022676"/>
    </source>
</evidence>
<name>A0A927WDW1_9CLOT</name>
<dbReference type="Pfam" id="PF01531">
    <property type="entry name" value="Glyco_transf_11"/>
    <property type="match status" value="1"/>
</dbReference>
<gene>
    <name evidence="3" type="ORF">E7215_16965</name>
</gene>
<evidence type="ECO:0000313" key="4">
    <source>
        <dbReference type="Proteomes" id="UP000768462"/>
    </source>
</evidence>
<sequence>MVIIMLSGGLGNQMFQYALYCRLQELGREVKIDDRRGFIDDPNGRVPRLTQVFGIKYEVATVREVKDMLDSHRDIISIARRKLFGRKSRIYREKSGLFDEAVLTMDNIYLDGYWQSEKYFDSEYVKNRLINEFAIDKKLVLTDDESRRILEQIESEESVSVHVRRGDYLNPGVVENHGGICTDDYYKRAIEYVLDKKPGAKLYFFSNDTKWTKEKYGDLGEVVSLEGREEISDIAELLLMSRCKNHILANSSYSWWSAWLNDNSDKLVIVPSKWANLKQMDDIYTDRMIRV</sequence>
<accession>A0A927WDW1</accession>
<evidence type="ECO:0000313" key="3">
    <source>
        <dbReference type="EMBL" id="MBE6061833.1"/>
    </source>
</evidence>
<proteinExistence type="predicted"/>